<comment type="function">
    <text evidence="2">Acts as a mitochondrial iron-sulfur (Fe-S) cluster assembly factor that facilitates (Fe-S) cluster insertion into a subset of mitochondrial proteins. Probably acts together with the monothiol glutaredoxin GLRX5. May protect cells against oxidative stress.</text>
</comment>
<comment type="similarity">
    <text evidence="1 5">Belongs to the BolA/IbaG family.</text>
</comment>
<evidence type="ECO:0000313" key="8">
    <source>
        <dbReference type="Proteomes" id="UP000765507"/>
    </source>
</evidence>
<evidence type="ECO:0000256" key="1">
    <source>
        <dbReference type="ARBA" id="ARBA00005578"/>
    </source>
</evidence>
<dbReference type="InterPro" id="IPR050961">
    <property type="entry name" value="BolA/IbaG_stress_morph_reg"/>
</dbReference>
<name>A0A8T1SNM5_CHESE</name>
<accession>A0A8T1SNM5</accession>
<gene>
    <name evidence="7" type="primary">BOLA1</name>
    <name evidence="7" type="ORF">G0U57_004336</name>
</gene>
<dbReference type="GO" id="GO:0005739">
    <property type="term" value="C:mitochondrion"/>
    <property type="evidence" value="ECO:0007669"/>
    <property type="project" value="TreeGrafter"/>
</dbReference>
<organism evidence="7 8">
    <name type="scientific">Chelydra serpentina</name>
    <name type="common">Snapping turtle</name>
    <name type="synonym">Testudo serpentina</name>
    <dbReference type="NCBI Taxonomy" id="8475"/>
    <lineage>
        <taxon>Eukaryota</taxon>
        <taxon>Metazoa</taxon>
        <taxon>Chordata</taxon>
        <taxon>Craniata</taxon>
        <taxon>Vertebrata</taxon>
        <taxon>Euteleostomi</taxon>
        <taxon>Archelosauria</taxon>
        <taxon>Testudinata</taxon>
        <taxon>Testudines</taxon>
        <taxon>Cryptodira</taxon>
        <taxon>Durocryptodira</taxon>
        <taxon>Americhelydia</taxon>
        <taxon>Chelydroidea</taxon>
        <taxon>Chelydridae</taxon>
        <taxon>Chelydra</taxon>
    </lineage>
</organism>
<evidence type="ECO:0000256" key="3">
    <source>
        <dbReference type="ARBA" id="ARBA00064144"/>
    </source>
</evidence>
<dbReference type="Pfam" id="PF01722">
    <property type="entry name" value="BolA"/>
    <property type="match status" value="1"/>
</dbReference>
<dbReference type="InterPro" id="IPR036065">
    <property type="entry name" value="BolA-like_sf"/>
</dbReference>
<evidence type="ECO:0000256" key="5">
    <source>
        <dbReference type="RuleBase" id="RU003860"/>
    </source>
</evidence>
<dbReference type="Proteomes" id="UP000765507">
    <property type="component" value="Unassembled WGS sequence"/>
</dbReference>
<dbReference type="FunFam" id="3.30.300.90:FF:000001">
    <property type="entry name" value="Transcriptional regulator BolA"/>
    <property type="match status" value="1"/>
</dbReference>
<dbReference type="EMBL" id="JAHGAV010000156">
    <property type="protein sequence ID" value="KAG6930195.1"/>
    <property type="molecule type" value="Genomic_DNA"/>
</dbReference>
<dbReference type="InterPro" id="IPR002634">
    <property type="entry name" value="BolA"/>
</dbReference>
<dbReference type="Gene3D" id="3.30.300.90">
    <property type="entry name" value="BolA-like"/>
    <property type="match status" value="1"/>
</dbReference>
<evidence type="ECO:0000313" key="7">
    <source>
        <dbReference type="EMBL" id="KAG6930195.1"/>
    </source>
</evidence>
<evidence type="ECO:0000256" key="6">
    <source>
        <dbReference type="SAM" id="MobiDB-lite"/>
    </source>
</evidence>
<evidence type="ECO:0000256" key="2">
    <source>
        <dbReference type="ARBA" id="ARBA00053549"/>
    </source>
</evidence>
<feature type="region of interest" description="Disordered" evidence="6">
    <location>
        <begin position="145"/>
        <end position="180"/>
    </location>
</feature>
<dbReference type="PANTHER" id="PTHR46229">
    <property type="entry name" value="BOLA TRANSCRIPTION REGULATOR"/>
    <property type="match status" value="1"/>
</dbReference>
<protein>
    <recommendedName>
        <fullName evidence="4">BolA-like protein 1</fullName>
    </recommendedName>
</protein>
<comment type="caution">
    <text evidence="7">The sequence shown here is derived from an EMBL/GenBank/DDBJ whole genome shotgun (WGS) entry which is preliminary data.</text>
</comment>
<dbReference type="SUPFAM" id="SSF82657">
    <property type="entry name" value="BolA-like"/>
    <property type="match status" value="1"/>
</dbReference>
<dbReference type="OrthoDB" id="4983at2759"/>
<evidence type="ECO:0000256" key="4">
    <source>
        <dbReference type="ARBA" id="ARBA00068230"/>
    </source>
</evidence>
<dbReference type="AlphaFoldDB" id="A0A8T1SNM5"/>
<reference evidence="7 8" key="1">
    <citation type="journal article" date="2020" name="G3 (Bethesda)">
        <title>Draft Genome of the Common Snapping Turtle, Chelydra serpentina, a Model for Phenotypic Plasticity in Reptiles.</title>
        <authorList>
            <person name="Das D."/>
            <person name="Singh S.K."/>
            <person name="Bierstedt J."/>
            <person name="Erickson A."/>
            <person name="Galli G.L.J."/>
            <person name="Crossley D.A. 2nd"/>
            <person name="Rhen T."/>
        </authorList>
    </citation>
    <scope>NUCLEOTIDE SEQUENCE [LARGE SCALE GENOMIC DNA]</scope>
    <source>
        <strain evidence="7">KW</strain>
    </source>
</reference>
<dbReference type="PANTHER" id="PTHR46229:SF2">
    <property type="entry name" value="BOLA-LIKE PROTEIN 1"/>
    <property type="match status" value="1"/>
</dbReference>
<proteinExistence type="inferred from homology"/>
<dbReference type="GO" id="GO:1990229">
    <property type="term" value="C:iron-sulfur cluster assembly complex"/>
    <property type="evidence" value="ECO:0007669"/>
    <property type="project" value="UniProtKB-ARBA"/>
</dbReference>
<keyword evidence="8" id="KW-1185">Reference proteome</keyword>
<feature type="compositionally biased region" description="Polar residues" evidence="6">
    <location>
        <begin position="145"/>
        <end position="160"/>
    </location>
</feature>
<sequence>MPRKCVAAGAAGRWLDRNGPGVSAGKHSLGAPPPLRMLPARLLRQALPRPAPSFGYSTAGPAMEEKPVESSIRAKLLQALQPVHLEVLNESSMHAVPRGAETHFKVVIASQRFAGLPLLQRHRLVNEILQAELAGPVHALSIQAKTPQQWEENRSVSQSPGCLGGSKHDPHMATKLGSQG</sequence>
<comment type="subunit">
    <text evidence="3">Interacts with GLRX5.</text>
</comment>